<dbReference type="Proteomes" id="UP000252915">
    <property type="component" value="Unassembled WGS sequence"/>
</dbReference>
<proteinExistence type="predicted"/>
<protein>
    <recommendedName>
        <fullName evidence="3">Cytochrome c domain-containing protein</fullName>
    </recommendedName>
</protein>
<dbReference type="NCBIfam" id="TIGR03806">
    <property type="entry name" value="chp_HNE_0200"/>
    <property type="match status" value="1"/>
</dbReference>
<sequence>MNPSRYFFLVFFLSSISFLQIEASVNNSIILNDKVAPKLSDYGFFKNMTTQDPSKGVLPYELITPLFSDYADKLRFIYLPNNQIAEHRPNKVFDFPDGTVLIKTFAYLNNHESSNLDSQLLETRLLIKKDSRWKNVSYVWNAEQTDALLSIAGKTISTQFVNSYGDLQNVRYRVPNINQCKECHQSKKVIEPIGPKPRNLNKSIAYQEGSMNQLMRWHQEGWIKNDFEFTTMADWNDMLASVNDRARAYLDINCGHCHIDGGSADTTGLYLDFHENRELHLGYYKKPIATGRASNNLKYSIVPGKPKESILLYRMESLDPGIMMPESGRALEHKEAIELVSNWIEGL</sequence>
<evidence type="ECO:0000313" key="1">
    <source>
        <dbReference type="EMBL" id="RCL44983.1"/>
    </source>
</evidence>
<evidence type="ECO:0000313" key="2">
    <source>
        <dbReference type="Proteomes" id="UP000252915"/>
    </source>
</evidence>
<comment type="caution">
    <text evidence="1">The sequence shown here is derived from an EMBL/GenBank/DDBJ whole genome shotgun (WGS) entry which is preliminary data.</text>
</comment>
<evidence type="ECO:0008006" key="3">
    <source>
        <dbReference type="Google" id="ProtNLM"/>
    </source>
</evidence>
<dbReference type="AlphaFoldDB" id="A0A368C634"/>
<gene>
    <name evidence="1" type="ORF">DBW92_01895</name>
</gene>
<reference evidence="1 2" key="1">
    <citation type="journal article" date="2018" name="Microbiome">
        <title>Fine metagenomic profile of the Mediterranean stratified and mixed water columns revealed by assembly and recruitment.</title>
        <authorList>
            <person name="Haro-Moreno J.M."/>
            <person name="Lopez-Perez M."/>
            <person name="De La Torre J.R."/>
            <person name="Picazo A."/>
            <person name="Camacho A."/>
            <person name="Rodriguez-Valera F."/>
        </authorList>
    </citation>
    <scope>NUCLEOTIDE SEQUENCE [LARGE SCALE GENOMIC DNA]</scope>
    <source>
        <strain evidence="1">MED-G78</strain>
    </source>
</reference>
<dbReference type="EMBL" id="QOPI01000006">
    <property type="protein sequence ID" value="RCL44983.1"/>
    <property type="molecule type" value="Genomic_DNA"/>
</dbReference>
<dbReference type="InterPro" id="IPR022269">
    <property type="entry name" value="SO_2930-like_C"/>
</dbReference>
<name>A0A368C634_9GAMM</name>
<accession>A0A368C634</accession>
<organism evidence="1 2">
    <name type="scientific">SAR86 cluster bacterium</name>
    <dbReference type="NCBI Taxonomy" id="2030880"/>
    <lineage>
        <taxon>Bacteria</taxon>
        <taxon>Pseudomonadati</taxon>
        <taxon>Pseudomonadota</taxon>
        <taxon>Gammaproteobacteria</taxon>
        <taxon>SAR86 cluster</taxon>
    </lineage>
</organism>